<keyword evidence="4" id="KW-1185">Reference proteome</keyword>
<dbReference type="SMART" id="SM00367">
    <property type="entry name" value="LRR_CC"/>
    <property type="match status" value="7"/>
</dbReference>
<dbReference type="PANTHER" id="PTHR13382:SF74">
    <property type="entry name" value="F-BOX DOMAIN-CONTAINING PROTEIN"/>
    <property type="match status" value="1"/>
</dbReference>
<dbReference type="EMBL" id="BQNB010019219">
    <property type="protein sequence ID" value="GJT82985.1"/>
    <property type="molecule type" value="Genomic_DNA"/>
</dbReference>
<dbReference type="Gene3D" id="3.80.10.10">
    <property type="entry name" value="Ribonuclease Inhibitor"/>
    <property type="match status" value="2"/>
</dbReference>
<proteinExistence type="predicted"/>
<dbReference type="InterPro" id="IPR006553">
    <property type="entry name" value="Leu-rich_rpt_Cys-con_subtyp"/>
</dbReference>
<accession>A0ABQ5H529</accession>
<gene>
    <name evidence="3" type="ORF">Tco_1057327</name>
</gene>
<sequence length="240" mass="27085">MKLIAESCPNIQHLDLSKWCYLDHELDKLEFDDVGLIAIANACGHLVSVNLSWRLHFNEIGIGSLVRSCKYLRILCLNYCVNVTDKSVKMIGEATRLKHLSLGGCDLITDLGLEYLANGNLKHCLETLYLDKCDRITDYGVVALCELPNLNILHLDFLINITDISLREIGSKCLKMLVLSLEGCEKITSVGLHAFSGLHRLSSLTLVSCYKLSWKEVKSSVLSCQNMRYQYLSRSIPLWF</sequence>
<dbReference type="PANTHER" id="PTHR13382">
    <property type="entry name" value="MITOCHONDRIAL ATP SYNTHASE COUPLING FACTOR B"/>
    <property type="match status" value="1"/>
</dbReference>
<dbReference type="Proteomes" id="UP001151760">
    <property type="component" value="Unassembled WGS sequence"/>
</dbReference>
<dbReference type="InterPro" id="IPR032675">
    <property type="entry name" value="LRR_dom_sf"/>
</dbReference>
<protein>
    <submittedName>
        <fullName evidence="3">Leucine-rich repeat, cysteine-containing subtype protein</fullName>
    </submittedName>
</protein>
<reference evidence="3" key="2">
    <citation type="submission" date="2022-01" db="EMBL/GenBank/DDBJ databases">
        <authorList>
            <person name="Yamashiro T."/>
            <person name="Shiraishi A."/>
            <person name="Satake H."/>
            <person name="Nakayama K."/>
        </authorList>
    </citation>
    <scope>NUCLEOTIDE SEQUENCE</scope>
</reference>
<comment type="caution">
    <text evidence="3">The sequence shown here is derived from an EMBL/GenBank/DDBJ whole genome shotgun (WGS) entry which is preliminary data.</text>
</comment>
<evidence type="ECO:0000256" key="1">
    <source>
        <dbReference type="ARBA" id="ARBA00022786"/>
    </source>
</evidence>
<organism evidence="3 4">
    <name type="scientific">Tanacetum coccineum</name>
    <dbReference type="NCBI Taxonomy" id="301880"/>
    <lineage>
        <taxon>Eukaryota</taxon>
        <taxon>Viridiplantae</taxon>
        <taxon>Streptophyta</taxon>
        <taxon>Embryophyta</taxon>
        <taxon>Tracheophyta</taxon>
        <taxon>Spermatophyta</taxon>
        <taxon>Magnoliopsida</taxon>
        <taxon>eudicotyledons</taxon>
        <taxon>Gunneridae</taxon>
        <taxon>Pentapetalae</taxon>
        <taxon>asterids</taxon>
        <taxon>campanulids</taxon>
        <taxon>Asterales</taxon>
        <taxon>Asteraceae</taxon>
        <taxon>Asteroideae</taxon>
        <taxon>Anthemideae</taxon>
        <taxon>Anthemidinae</taxon>
        <taxon>Tanacetum</taxon>
    </lineage>
</organism>
<feature type="domain" description="F-box/LRR-repeat protein 15-like leucin rich repeat" evidence="2">
    <location>
        <begin position="7"/>
        <end position="192"/>
    </location>
</feature>
<reference evidence="3" key="1">
    <citation type="journal article" date="2022" name="Int. J. Mol. Sci.">
        <title>Draft Genome of Tanacetum Coccineum: Genomic Comparison of Closely Related Tanacetum-Family Plants.</title>
        <authorList>
            <person name="Yamashiro T."/>
            <person name="Shiraishi A."/>
            <person name="Nakayama K."/>
            <person name="Satake H."/>
        </authorList>
    </citation>
    <scope>NUCLEOTIDE SEQUENCE</scope>
</reference>
<dbReference type="InterPro" id="IPR057207">
    <property type="entry name" value="FBXL15_LRR"/>
</dbReference>
<evidence type="ECO:0000313" key="4">
    <source>
        <dbReference type="Proteomes" id="UP001151760"/>
    </source>
</evidence>
<evidence type="ECO:0000259" key="2">
    <source>
        <dbReference type="Pfam" id="PF25372"/>
    </source>
</evidence>
<dbReference type="SUPFAM" id="SSF52047">
    <property type="entry name" value="RNI-like"/>
    <property type="match status" value="1"/>
</dbReference>
<evidence type="ECO:0000313" key="3">
    <source>
        <dbReference type="EMBL" id="GJT82985.1"/>
    </source>
</evidence>
<name>A0ABQ5H529_9ASTR</name>
<keyword evidence="1" id="KW-0833">Ubl conjugation pathway</keyword>
<dbReference type="InterPro" id="IPR050648">
    <property type="entry name" value="F-box_LRR-repeat"/>
</dbReference>
<dbReference type="Pfam" id="PF25372">
    <property type="entry name" value="DUF7885"/>
    <property type="match status" value="1"/>
</dbReference>